<feature type="signal peptide" evidence="2">
    <location>
        <begin position="1"/>
        <end position="21"/>
    </location>
</feature>
<feature type="chain" id="PRO_5017275544" description="Family with sequence similarity 167 member Ab" evidence="2">
    <location>
        <begin position="22"/>
        <end position="224"/>
    </location>
</feature>
<dbReference type="OrthoDB" id="5965452at2759"/>
<reference evidence="3 4" key="1">
    <citation type="submission" date="2020-10" db="EMBL/GenBank/DDBJ databases">
        <title>Pygocentrus nattereri (red-bellied piranha) genome, fPygNat1, primary haplotype.</title>
        <authorList>
            <person name="Myers G."/>
            <person name="Meyer A."/>
            <person name="Karagic N."/>
            <person name="Pippel M."/>
            <person name="Winkler S."/>
            <person name="Tracey A."/>
            <person name="Wood J."/>
            <person name="Formenti G."/>
            <person name="Howe K."/>
            <person name="Fedrigo O."/>
            <person name="Jarvis E.D."/>
        </authorList>
    </citation>
    <scope>NUCLEOTIDE SEQUENCE [LARGE SCALE GENOMIC DNA]</scope>
</reference>
<dbReference type="AlphaFoldDB" id="A0A3B4CNK3"/>
<organism evidence="3 4">
    <name type="scientific">Pygocentrus nattereri</name>
    <name type="common">Red-bellied piranha</name>
    <dbReference type="NCBI Taxonomy" id="42514"/>
    <lineage>
        <taxon>Eukaryota</taxon>
        <taxon>Metazoa</taxon>
        <taxon>Chordata</taxon>
        <taxon>Craniata</taxon>
        <taxon>Vertebrata</taxon>
        <taxon>Euteleostomi</taxon>
        <taxon>Actinopterygii</taxon>
        <taxon>Neopterygii</taxon>
        <taxon>Teleostei</taxon>
        <taxon>Ostariophysi</taxon>
        <taxon>Characiformes</taxon>
        <taxon>Characoidei</taxon>
        <taxon>Pygocentrus</taxon>
    </lineage>
</organism>
<comment type="similarity">
    <text evidence="1">Belongs to the FAM167 (SEC) family.</text>
</comment>
<dbReference type="GeneID" id="108441722"/>
<evidence type="ECO:0008006" key="5">
    <source>
        <dbReference type="Google" id="ProtNLM"/>
    </source>
</evidence>
<dbReference type="Proteomes" id="UP001501920">
    <property type="component" value="Chromosome 10"/>
</dbReference>
<dbReference type="Ensembl" id="ENSPNAT00000037003.2">
    <property type="protein sequence ID" value="ENSPNAP00000013617.1"/>
    <property type="gene ID" value="ENSPNAG00000019494.2"/>
</dbReference>
<keyword evidence="2" id="KW-0732">Signal</keyword>
<evidence type="ECO:0000256" key="1">
    <source>
        <dbReference type="ARBA" id="ARBA00005489"/>
    </source>
</evidence>
<evidence type="ECO:0000313" key="3">
    <source>
        <dbReference type="Ensembl" id="ENSPNAP00000013617.1"/>
    </source>
</evidence>
<dbReference type="Pfam" id="PF11652">
    <property type="entry name" value="FAM167"/>
    <property type="match status" value="1"/>
</dbReference>
<reference evidence="3" key="3">
    <citation type="submission" date="2025-09" db="UniProtKB">
        <authorList>
            <consortium name="Ensembl"/>
        </authorList>
    </citation>
    <scope>IDENTIFICATION</scope>
</reference>
<dbReference type="PANTHER" id="PTHR32289">
    <property type="entry name" value="PROTEIN FAM167A"/>
    <property type="match status" value="1"/>
</dbReference>
<proteinExistence type="inferred from homology"/>
<dbReference type="PANTHER" id="PTHR32289:SF3">
    <property type="entry name" value="PROTEIN FAM167A"/>
    <property type="match status" value="1"/>
</dbReference>
<dbReference type="GeneTree" id="ENSGT00940000159097"/>
<dbReference type="InterPro" id="IPR024280">
    <property type="entry name" value="FAM167"/>
</dbReference>
<dbReference type="InterPro" id="IPR051771">
    <property type="entry name" value="FAM167_domain"/>
</dbReference>
<dbReference type="CTD" id="768193"/>
<protein>
    <recommendedName>
        <fullName evidence="5">Family with sequence similarity 167 member Ab</fullName>
    </recommendedName>
</protein>
<name>A0A3B4CNK3_PYGNA</name>
<dbReference type="RefSeq" id="XP_017576894.1">
    <property type="nucleotide sequence ID" value="XM_017721405.2"/>
</dbReference>
<sequence length="224" mass="25350">MIHSCFSSAFMLARLSMTTIPTPPTTVAMTNDPDKNSCVAVTQDDHLASLKALAEKLHLEPRRPSHLEWRAQLETHRVKGLEASVAAKEGQLRAWSSLKWPKPSLNFTVHQGQRHPSESLKGFGSIGEALEWLKKELREMRVQDQQLARQLMRLHSDLNKLKIEQACNQHRKMLNDATFELEERDEMLELLCDGPVASGFSLSAPLKLLGITKMNINSRRFSLC</sequence>
<reference evidence="3" key="2">
    <citation type="submission" date="2025-08" db="UniProtKB">
        <authorList>
            <consortium name="Ensembl"/>
        </authorList>
    </citation>
    <scope>IDENTIFICATION</scope>
</reference>
<accession>A0A3B4CNK3</accession>
<evidence type="ECO:0000256" key="2">
    <source>
        <dbReference type="SAM" id="SignalP"/>
    </source>
</evidence>
<keyword evidence="4" id="KW-1185">Reference proteome</keyword>
<dbReference type="OMA" id="VGHEGRQ"/>
<evidence type="ECO:0000313" key="4">
    <source>
        <dbReference type="Proteomes" id="UP001501920"/>
    </source>
</evidence>